<evidence type="ECO:0000256" key="7">
    <source>
        <dbReference type="PROSITE-ProRule" id="PRU00023"/>
    </source>
</evidence>
<dbReference type="GO" id="GO:0003924">
    <property type="term" value="F:GTPase activity"/>
    <property type="evidence" value="ECO:0007669"/>
    <property type="project" value="TreeGrafter"/>
</dbReference>
<evidence type="ECO:0000313" key="12">
    <source>
        <dbReference type="EMBL" id="CAB0010562.1"/>
    </source>
</evidence>
<dbReference type="SUPFAM" id="SSF48403">
    <property type="entry name" value="Ankyrin repeat"/>
    <property type="match status" value="1"/>
</dbReference>
<dbReference type="CDD" id="cd08836">
    <property type="entry name" value="ArfGap_AGAP"/>
    <property type="match status" value="1"/>
</dbReference>
<evidence type="ECO:0000256" key="2">
    <source>
        <dbReference type="ARBA" id="ARBA00022468"/>
    </source>
</evidence>
<dbReference type="GO" id="GO:0005096">
    <property type="term" value="F:GTPase activator activity"/>
    <property type="evidence" value="ECO:0007669"/>
    <property type="project" value="UniProtKB-KW"/>
</dbReference>
<proteinExistence type="inferred from homology"/>
<keyword evidence="9" id="KW-0732">Signal</keyword>
<dbReference type="InterPro" id="IPR036770">
    <property type="entry name" value="Ankyrin_rpt-contain_sf"/>
</dbReference>
<evidence type="ECO:0000256" key="9">
    <source>
        <dbReference type="SAM" id="SignalP"/>
    </source>
</evidence>
<dbReference type="OrthoDB" id="6136903at2759"/>
<dbReference type="PROSITE" id="PS50003">
    <property type="entry name" value="PH_DOMAIN"/>
    <property type="match status" value="1"/>
</dbReference>
<dbReference type="InterPro" id="IPR011993">
    <property type="entry name" value="PH-like_dom_sf"/>
</dbReference>
<evidence type="ECO:0000259" key="10">
    <source>
        <dbReference type="PROSITE" id="PS50003"/>
    </source>
</evidence>
<dbReference type="InterPro" id="IPR027417">
    <property type="entry name" value="P-loop_NTPase"/>
</dbReference>
<dbReference type="SUPFAM" id="SSF50729">
    <property type="entry name" value="PH domain-like"/>
    <property type="match status" value="1"/>
</dbReference>
<dbReference type="GO" id="GO:0008270">
    <property type="term" value="F:zinc ion binding"/>
    <property type="evidence" value="ECO:0007669"/>
    <property type="project" value="UniProtKB-KW"/>
</dbReference>
<keyword evidence="5" id="KW-0862">Zinc</keyword>
<evidence type="ECO:0000313" key="13">
    <source>
        <dbReference type="Proteomes" id="UP000479000"/>
    </source>
</evidence>
<feature type="domain" description="PH" evidence="10">
    <location>
        <begin position="70"/>
        <end position="175"/>
    </location>
</feature>
<feature type="domain" description="Arf-GAP" evidence="11">
    <location>
        <begin position="196"/>
        <end position="317"/>
    </location>
</feature>
<dbReference type="Pfam" id="PF01412">
    <property type="entry name" value="ArfGap"/>
    <property type="match status" value="1"/>
</dbReference>
<keyword evidence="13" id="KW-1185">Reference proteome</keyword>
<dbReference type="EMBL" id="CADCXU010023056">
    <property type="protein sequence ID" value="CAB0010562.1"/>
    <property type="molecule type" value="Genomic_DNA"/>
</dbReference>
<dbReference type="Proteomes" id="UP000479000">
    <property type="component" value="Unassembled WGS sequence"/>
</dbReference>
<dbReference type="Gene3D" id="3.40.50.300">
    <property type="entry name" value="P-loop containing nucleotide triphosphate hydrolases"/>
    <property type="match status" value="1"/>
</dbReference>
<evidence type="ECO:0000256" key="8">
    <source>
        <dbReference type="PROSITE-ProRule" id="PRU00288"/>
    </source>
</evidence>
<keyword evidence="4 8" id="KW-0863">Zinc-finger</keyword>
<sequence>MSILLPFASVVLGYSFVNSQEWTVSRSVPDLRLGIVGSLSSGKSALVHRYLTGSYMQEESPEGGRFKKEVLMDGHSHLLLIRDEGGPPELQDYMEDVHGKEIPLQYVTVKVPGQKPRGSKTITHSNGSSDALSSITNTDGYEFLIVSLDNKQWHFEAGSCEERDEWVTAIENQILNTLQSVESSKGKLRLNSSVEAASIQSIRNRVQGNGYCADCDAPNPDWASLNLGILLCIECSGIHRNLGSHISKVRSLHLDEWPAGHLSVMLSIGNRLANSIWEGDLKGRRKPIPTSNREEKERWASAKYVTKEFLTPLDSPTHLSHQLFEAVTRNDMKGVIDSLIRGEPDIINTPLSPQDSRTPLHLACFSGNLAIAQLLLWYNADVSTLDNEGRSCLSLARGAARGQTEGAGASSLVDLLLSVGCHDQTVNTTVTTNTTTTTVI</sequence>
<keyword evidence="6 7" id="KW-0040">ANK repeat</keyword>
<evidence type="ECO:0000256" key="1">
    <source>
        <dbReference type="ARBA" id="ARBA00005430"/>
    </source>
</evidence>
<feature type="signal peptide" evidence="9">
    <location>
        <begin position="1"/>
        <end position="19"/>
    </location>
</feature>
<dbReference type="PRINTS" id="PR00405">
    <property type="entry name" value="REVINTRACTNG"/>
</dbReference>
<dbReference type="InterPro" id="IPR001849">
    <property type="entry name" value="PH_domain"/>
</dbReference>
<feature type="chain" id="PRO_5026144864" evidence="9">
    <location>
        <begin position="20"/>
        <end position="440"/>
    </location>
</feature>
<dbReference type="PROSITE" id="PS50088">
    <property type="entry name" value="ANK_REPEAT"/>
    <property type="match status" value="1"/>
</dbReference>
<dbReference type="PANTHER" id="PTHR45819">
    <property type="entry name" value="CENTAURIN-GAMMA-1A"/>
    <property type="match status" value="1"/>
</dbReference>
<dbReference type="SMART" id="SM00105">
    <property type="entry name" value="ArfGap"/>
    <property type="match status" value="1"/>
</dbReference>
<evidence type="ECO:0000259" key="11">
    <source>
        <dbReference type="PROSITE" id="PS50115"/>
    </source>
</evidence>
<dbReference type="Pfam" id="PF12796">
    <property type="entry name" value="Ank_2"/>
    <property type="match status" value="1"/>
</dbReference>
<organism evidence="12 13">
    <name type="scientific">Nesidiocoris tenuis</name>
    <dbReference type="NCBI Taxonomy" id="355587"/>
    <lineage>
        <taxon>Eukaryota</taxon>
        <taxon>Metazoa</taxon>
        <taxon>Ecdysozoa</taxon>
        <taxon>Arthropoda</taxon>
        <taxon>Hexapoda</taxon>
        <taxon>Insecta</taxon>
        <taxon>Pterygota</taxon>
        <taxon>Neoptera</taxon>
        <taxon>Paraneoptera</taxon>
        <taxon>Hemiptera</taxon>
        <taxon>Heteroptera</taxon>
        <taxon>Panheteroptera</taxon>
        <taxon>Cimicomorpha</taxon>
        <taxon>Miridae</taxon>
        <taxon>Dicyphina</taxon>
        <taxon>Nesidiocoris</taxon>
    </lineage>
</organism>
<keyword evidence="2" id="KW-0343">GTPase activation</keyword>
<dbReference type="FunFam" id="1.10.220.150:FF:000001">
    <property type="entry name" value="Arf-GAP with GTPase, ANK repeat and PH domain-containing protein 1"/>
    <property type="match status" value="1"/>
</dbReference>
<dbReference type="SUPFAM" id="SSF52540">
    <property type="entry name" value="P-loop containing nucleoside triphosphate hydrolases"/>
    <property type="match status" value="1"/>
</dbReference>
<dbReference type="PROSITE" id="PS50297">
    <property type="entry name" value="ANK_REP_REGION"/>
    <property type="match status" value="1"/>
</dbReference>
<protein>
    <submittedName>
        <fullName evidence="12">Uncharacterized protein</fullName>
    </submittedName>
</protein>
<dbReference type="InterPro" id="IPR001164">
    <property type="entry name" value="ArfGAP_dom"/>
</dbReference>
<dbReference type="InterPro" id="IPR002110">
    <property type="entry name" value="Ankyrin_rpt"/>
</dbReference>
<dbReference type="Gene3D" id="2.30.29.30">
    <property type="entry name" value="Pleckstrin-homology domain (PH domain)/Phosphotyrosine-binding domain (PTB)"/>
    <property type="match status" value="1"/>
</dbReference>
<accession>A0A6H5H1S2</accession>
<dbReference type="Gene3D" id="1.10.220.150">
    <property type="entry name" value="Arf GTPase activating protein"/>
    <property type="match status" value="1"/>
</dbReference>
<dbReference type="Gene3D" id="1.25.40.20">
    <property type="entry name" value="Ankyrin repeat-containing domain"/>
    <property type="match status" value="1"/>
</dbReference>
<dbReference type="PROSITE" id="PS50115">
    <property type="entry name" value="ARFGAP"/>
    <property type="match status" value="1"/>
</dbReference>
<dbReference type="PANTHER" id="PTHR45819:SF5">
    <property type="entry name" value="CENTAURIN-GAMMA-1A"/>
    <property type="match status" value="1"/>
</dbReference>
<gene>
    <name evidence="12" type="ORF">NTEN_LOCUS15603</name>
</gene>
<evidence type="ECO:0000256" key="3">
    <source>
        <dbReference type="ARBA" id="ARBA00022723"/>
    </source>
</evidence>
<dbReference type="AlphaFoldDB" id="A0A6H5H1S2"/>
<dbReference type="InterPro" id="IPR038508">
    <property type="entry name" value="ArfGAP_dom_sf"/>
</dbReference>
<dbReference type="SMART" id="SM00233">
    <property type="entry name" value="PH"/>
    <property type="match status" value="1"/>
</dbReference>
<feature type="repeat" description="ANK" evidence="7">
    <location>
        <begin position="355"/>
        <end position="387"/>
    </location>
</feature>
<evidence type="ECO:0000256" key="6">
    <source>
        <dbReference type="ARBA" id="ARBA00023043"/>
    </source>
</evidence>
<dbReference type="InterPro" id="IPR051282">
    <property type="entry name" value="Arf-GAP_GTPase_ANK_PH"/>
</dbReference>
<dbReference type="SUPFAM" id="SSF57863">
    <property type="entry name" value="ArfGap/RecO-like zinc finger"/>
    <property type="match status" value="1"/>
</dbReference>
<dbReference type="InterPro" id="IPR037278">
    <property type="entry name" value="ARFGAP/RecO"/>
</dbReference>
<keyword evidence="3" id="KW-0479">Metal-binding</keyword>
<name>A0A6H5H1S2_9HEMI</name>
<reference evidence="12 13" key="1">
    <citation type="submission" date="2020-02" db="EMBL/GenBank/DDBJ databases">
        <authorList>
            <person name="Ferguson B K."/>
        </authorList>
    </citation>
    <scope>NUCLEOTIDE SEQUENCE [LARGE SCALE GENOMIC DNA]</scope>
</reference>
<evidence type="ECO:0000256" key="4">
    <source>
        <dbReference type="ARBA" id="ARBA00022771"/>
    </source>
</evidence>
<comment type="similarity">
    <text evidence="1">Belongs to the centaurin gamma-like family.</text>
</comment>
<evidence type="ECO:0000256" key="5">
    <source>
        <dbReference type="ARBA" id="ARBA00022833"/>
    </source>
</evidence>